<reference evidence="1 2" key="1">
    <citation type="submission" date="2019-09" db="EMBL/GenBank/DDBJ databases">
        <title>YIM 48816 draft genome.</title>
        <authorList>
            <person name="Jiang L."/>
        </authorList>
    </citation>
    <scope>NUCLEOTIDE SEQUENCE [LARGE SCALE GENOMIC DNA]</scope>
    <source>
        <strain evidence="1 2">YIM 48816</strain>
    </source>
</reference>
<comment type="caution">
    <text evidence="1">The sequence shown here is derived from an EMBL/GenBank/DDBJ whole genome shotgun (WGS) entry which is preliminary data.</text>
</comment>
<name>A0A6L3T3L2_9HYPH</name>
<sequence>MSGRIACAECGNVLTETERHYYERRCEQCERDWCDRIEAWRHGSEDAELDGFYDGPPPPTKQ</sequence>
<dbReference type="EMBL" id="VZZK01000002">
    <property type="protein sequence ID" value="KAB1081427.1"/>
    <property type="molecule type" value="Genomic_DNA"/>
</dbReference>
<keyword evidence="2" id="KW-1185">Reference proteome</keyword>
<evidence type="ECO:0000313" key="2">
    <source>
        <dbReference type="Proteomes" id="UP000474159"/>
    </source>
</evidence>
<gene>
    <name evidence="1" type="ORF">F6X53_03740</name>
</gene>
<proteinExistence type="predicted"/>
<accession>A0A6L3T3L2</accession>
<dbReference type="AlphaFoldDB" id="A0A6L3T3L2"/>
<dbReference type="RefSeq" id="WP_150997351.1">
    <property type="nucleotide sequence ID" value="NZ_BPQY01000282.1"/>
</dbReference>
<dbReference type="Proteomes" id="UP000474159">
    <property type="component" value="Unassembled WGS sequence"/>
</dbReference>
<protein>
    <submittedName>
        <fullName evidence="1">Uncharacterized protein</fullName>
    </submittedName>
</protein>
<evidence type="ECO:0000313" key="1">
    <source>
        <dbReference type="EMBL" id="KAB1081427.1"/>
    </source>
</evidence>
<organism evidence="1 2">
    <name type="scientific">Methylobacterium soli</name>
    <dbReference type="NCBI Taxonomy" id="553447"/>
    <lineage>
        <taxon>Bacteria</taxon>
        <taxon>Pseudomonadati</taxon>
        <taxon>Pseudomonadota</taxon>
        <taxon>Alphaproteobacteria</taxon>
        <taxon>Hyphomicrobiales</taxon>
        <taxon>Methylobacteriaceae</taxon>
        <taxon>Methylobacterium</taxon>
    </lineage>
</organism>